<evidence type="ECO:0000313" key="3">
    <source>
        <dbReference type="Proteomes" id="UP000232323"/>
    </source>
</evidence>
<protein>
    <recommendedName>
        <fullName evidence="1">HP domain-containing protein</fullName>
    </recommendedName>
</protein>
<dbReference type="PANTHER" id="PTHR24213">
    <property type="entry name" value="ACTIN-BINDING LIM PROTEIN"/>
    <property type="match status" value="1"/>
</dbReference>
<dbReference type="OrthoDB" id="6375767at2759"/>
<name>A0A250WPS6_9CHLO</name>
<gene>
    <name evidence="2" type="ORF">CEUSTIGMA_g310.t1</name>
</gene>
<evidence type="ECO:0000313" key="2">
    <source>
        <dbReference type="EMBL" id="GAX72855.1"/>
    </source>
</evidence>
<sequence>MNYSQDFSIKKGAALHSCVQEYIEKPHPPLLSLKELCITALHKNINSRNVLELMQVMADLQLPENCDVHMMCLSYMVRTYSILRDRLSSEELQLLLPKETYTRLESRFLEREATLHMQRAVLGRVAERPTPSLDSRIEEASVAGHSQSYTYEALVAGVDWPSDVDPAAREMHMSPTVFERVLGMTYAQYTKLSPWRKMVLKKEFQLF</sequence>
<dbReference type="EMBL" id="BEGY01000001">
    <property type="protein sequence ID" value="GAX72855.1"/>
    <property type="molecule type" value="Genomic_DNA"/>
</dbReference>
<dbReference type="InterPro" id="IPR003128">
    <property type="entry name" value="Villin_headpiece"/>
</dbReference>
<keyword evidence="3" id="KW-1185">Reference proteome</keyword>
<feature type="domain" description="HP" evidence="1">
    <location>
        <begin position="143"/>
        <end position="207"/>
    </location>
</feature>
<dbReference type="InterPro" id="IPR051618">
    <property type="entry name" value="Actin-binding_LIM"/>
</dbReference>
<dbReference type="PANTHER" id="PTHR24213:SF9">
    <property type="entry name" value="UNCOORDINATED 115A, ISOFORM B-RELATED"/>
    <property type="match status" value="1"/>
</dbReference>
<dbReference type="SMART" id="SM00153">
    <property type="entry name" value="VHP"/>
    <property type="match status" value="1"/>
</dbReference>
<dbReference type="AlphaFoldDB" id="A0A250WPS6"/>
<dbReference type="GO" id="GO:0030032">
    <property type="term" value="P:lamellipodium assembly"/>
    <property type="evidence" value="ECO:0007669"/>
    <property type="project" value="TreeGrafter"/>
</dbReference>
<dbReference type="Gene3D" id="1.10.950.10">
    <property type="entry name" value="Villin headpiece domain"/>
    <property type="match status" value="1"/>
</dbReference>
<dbReference type="Proteomes" id="UP000232323">
    <property type="component" value="Unassembled WGS sequence"/>
</dbReference>
<dbReference type="Pfam" id="PF02209">
    <property type="entry name" value="VHP"/>
    <property type="match status" value="1"/>
</dbReference>
<dbReference type="InterPro" id="IPR036886">
    <property type="entry name" value="Villin_headpiece_dom_sf"/>
</dbReference>
<evidence type="ECO:0000259" key="1">
    <source>
        <dbReference type="PROSITE" id="PS51089"/>
    </source>
</evidence>
<dbReference type="GO" id="GO:0051015">
    <property type="term" value="F:actin filament binding"/>
    <property type="evidence" value="ECO:0007669"/>
    <property type="project" value="TreeGrafter"/>
</dbReference>
<dbReference type="GO" id="GO:0015629">
    <property type="term" value="C:actin cytoskeleton"/>
    <property type="evidence" value="ECO:0007669"/>
    <property type="project" value="TreeGrafter"/>
</dbReference>
<dbReference type="PROSITE" id="PS51089">
    <property type="entry name" value="HP"/>
    <property type="match status" value="1"/>
</dbReference>
<comment type="caution">
    <text evidence="2">The sequence shown here is derived from an EMBL/GenBank/DDBJ whole genome shotgun (WGS) entry which is preliminary data.</text>
</comment>
<dbReference type="GO" id="GO:0007010">
    <property type="term" value="P:cytoskeleton organization"/>
    <property type="evidence" value="ECO:0007669"/>
    <property type="project" value="InterPro"/>
</dbReference>
<accession>A0A250WPS6</accession>
<dbReference type="STRING" id="1157962.A0A250WPS6"/>
<proteinExistence type="predicted"/>
<dbReference type="SUPFAM" id="SSF47050">
    <property type="entry name" value="VHP, Villin headpiece domain"/>
    <property type="match status" value="1"/>
</dbReference>
<reference evidence="2 3" key="1">
    <citation type="submission" date="2017-08" db="EMBL/GenBank/DDBJ databases">
        <title>Acidophilic green algal genome provides insights into adaptation to an acidic environment.</title>
        <authorList>
            <person name="Hirooka S."/>
            <person name="Hirose Y."/>
            <person name="Kanesaki Y."/>
            <person name="Higuchi S."/>
            <person name="Fujiwara T."/>
            <person name="Onuma R."/>
            <person name="Era A."/>
            <person name="Ohbayashi R."/>
            <person name="Uzuka A."/>
            <person name="Nozaki H."/>
            <person name="Yoshikawa H."/>
            <person name="Miyagishima S.Y."/>
        </authorList>
    </citation>
    <scope>NUCLEOTIDE SEQUENCE [LARGE SCALE GENOMIC DNA]</scope>
    <source>
        <strain evidence="2 3">NIES-2499</strain>
    </source>
</reference>
<organism evidence="2 3">
    <name type="scientific">Chlamydomonas eustigma</name>
    <dbReference type="NCBI Taxonomy" id="1157962"/>
    <lineage>
        <taxon>Eukaryota</taxon>
        <taxon>Viridiplantae</taxon>
        <taxon>Chlorophyta</taxon>
        <taxon>core chlorophytes</taxon>
        <taxon>Chlorophyceae</taxon>
        <taxon>CS clade</taxon>
        <taxon>Chlamydomonadales</taxon>
        <taxon>Chlamydomonadaceae</taxon>
        <taxon>Chlamydomonas</taxon>
    </lineage>
</organism>